<evidence type="ECO:0000256" key="10">
    <source>
        <dbReference type="PIRNR" id="PIRNR002786"/>
    </source>
</evidence>
<feature type="domain" description="T2SS protein K second SAM-like" evidence="12">
    <location>
        <begin position="223"/>
        <end position="270"/>
    </location>
</feature>
<dbReference type="RefSeq" id="WP_132766074.1">
    <property type="nucleotide sequence ID" value="NZ_CP110416.1"/>
</dbReference>
<comment type="subcellular location">
    <subcellularLocation>
        <location evidence="1 10">Cell inner membrane</location>
    </subcellularLocation>
</comment>
<evidence type="ECO:0000256" key="5">
    <source>
        <dbReference type="ARBA" id="ARBA00022519"/>
    </source>
</evidence>
<keyword evidence="3 10" id="KW-0813">Transport</keyword>
<evidence type="ECO:0000256" key="1">
    <source>
        <dbReference type="ARBA" id="ARBA00004533"/>
    </source>
</evidence>
<evidence type="ECO:0000313" key="14">
    <source>
        <dbReference type="EMBL" id="TCP04830.1"/>
    </source>
</evidence>
<reference evidence="14 15" key="1">
    <citation type="submission" date="2019-03" db="EMBL/GenBank/DDBJ databases">
        <title>Genomic Encyclopedia of Type Strains, Phase IV (KMG-IV): sequencing the most valuable type-strain genomes for metagenomic binning, comparative biology and taxonomic classification.</title>
        <authorList>
            <person name="Goeker M."/>
        </authorList>
    </citation>
    <scope>NUCLEOTIDE SEQUENCE [LARGE SCALE GENOMIC DNA]</scope>
    <source>
        <strain evidence="14 15">DSM 15264</strain>
    </source>
</reference>
<keyword evidence="9 10" id="KW-0472">Membrane</keyword>
<sequence length="329" mass="35966">MRATARPAPCSRRRRQRGAALLTAMIIVTLVATLASAMYWRQWRSVQIEIAERTRAQSAWILSGALDWARLILAEDARAGGADHLSEPWATPLAEARLSTFLAANESQVEDAPEAFLTGRITDAQARFNLANLVTEAGELSVPDVAALQRLCEYVNVDPSVATVLTGALRLALPGRAASAAGEGADIPLLPPTVDELRWLGIDDEAAAKLAPYVVLLPRRTPVNLNTAPREVIAAVMEGLDIGSADRLIQIRQRSPFRRLSDVNAHLPQGVVPDDSRVSVATNFFEVRGRMRIEQRVVEERSLVERRGRIVLTLRRDRSSFTVGAGFTP</sequence>
<dbReference type="Gene3D" id="3.30.1300.30">
    <property type="entry name" value="GSPII I/J protein-like"/>
    <property type="match status" value="1"/>
</dbReference>
<protein>
    <recommendedName>
        <fullName evidence="10">Type II secretion system protein K</fullName>
    </recommendedName>
</protein>
<dbReference type="SUPFAM" id="SSF54523">
    <property type="entry name" value="Pili subunits"/>
    <property type="match status" value="1"/>
</dbReference>
<gene>
    <name evidence="14" type="ORF">EV676_110117</name>
</gene>
<dbReference type="InterPro" id="IPR045584">
    <property type="entry name" value="Pilin-like"/>
</dbReference>
<feature type="transmembrane region" description="Helical" evidence="11">
    <location>
        <begin position="20"/>
        <end position="40"/>
    </location>
</feature>
<comment type="similarity">
    <text evidence="2 10">Belongs to the GSP K family.</text>
</comment>
<dbReference type="InterPro" id="IPR005628">
    <property type="entry name" value="GspK"/>
</dbReference>
<organism evidence="14 15">
    <name type="scientific">Caldimonas thermodepolymerans</name>
    <dbReference type="NCBI Taxonomy" id="215580"/>
    <lineage>
        <taxon>Bacteria</taxon>
        <taxon>Pseudomonadati</taxon>
        <taxon>Pseudomonadota</taxon>
        <taxon>Betaproteobacteria</taxon>
        <taxon>Burkholderiales</taxon>
        <taxon>Sphaerotilaceae</taxon>
        <taxon>Caldimonas</taxon>
    </lineage>
</organism>
<evidence type="ECO:0000256" key="8">
    <source>
        <dbReference type="ARBA" id="ARBA00022989"/>
    </source>
</evidence>
<dbReference type="InterPro" id="IPR049179">
    <property type="entry name" value="T2SSK_SAM-like_2nd"/>
</dbReference>
<evidence type="ECO:0000259" key="12">
    <source>
        <dbReference type="Pfam" id="PF03934"/>
    </source>
</evidence>
<evidence type="ECO:0000259" key="13">
    <source>
        <dbReference type="Pfam" id="PF21687"/>
    </source>
</evidence>
<keyword evidence="6 11" id="KW-0812">Transmembrane</keyword>
<keyword evidence="5 10" id="KW-0997">Cell inner membrane</keyword>
<dbReference type="PIRSF" id="PIRSF002786">
    <property type="entry name" value="XcpX"/>
    <property type="match status" value="1"/>
</dbReference>
<proteinExistence type="inferred from homology"/>
<dbReference type="GO" id="GO:0009306">
    <property type="term" value="P:protein secretion"/>
    <property type="evidence" value="ECO:0007669"/>
    <property type="project" value="InterPro"/>
</dbReference>
<dbReference type="PANTHER" id="PTHR38831">
    <property type="entry name" value="TYPE II SECRETION SYSTEM PROTEIN K"/>
    <property type="match status" value="1"/>
</dbReference>
<dbReference type="InterPro" id="IPR038072">
    <property type="entry name" value="GspK_central_sf"/>
</dbReference>
<dbReference type="NCBIfam" id="NF037980">
    <property type="entry name" value="T2SS_GspK"/>
    <property type="match status" value="1"/>
</dbReference>
<evidence type="ECO:0000256" key="6">
    <source>
        <dbReference type="ARBA" id="ARBA00022692"/>
    </source>
</evidence>
<dbReference type="PANTHER" id="PTHR38831:SF1">
    <property type="entry name" value="TYPE II SECRETION SYSTEM PROTEIN K-RELATED"/>
    <property type="match status" value="1"/>
</dbReference>
<accession>A0AA46DBE5</accession>
<dbReference type="Pfam" id="PF03934">
    <property type="entry name" value="T2SSK"/>
    <property type="match status" value="1"/>
</dbReference>
<dbReference type="EMBL" id="SLXF01000010">
    <property type="protein sequence ID" value="TCP04830.1"/>
    <property type="molecule type" value="Genomic_DNA"/>
</dbReference>
<evidence type="ECO:0000256" key="4">
    <source>
        <dbReference type="ARBA" id="ARBA00022475"/>
    </source>
</evidence>
<evidence type="ECO:0000256" key="11">
    <source>
        <dbReference type="SAM" id="Phobius"/>
    </source>
</evidence>
<evidence type="ECO:0000256" key="2">
    <source>
        <dbReference type="ARBA" id="ARBA00007246"/>
    </source>
</evidence>
<dbReference type="Pfam" id="PF21687">
    <property type="entry name" value="T2SSK_1st"/>
    <property type="match status" value="1"/>
</dbReference>
<keyword evidence="7" id="KW-0653">Protein transport</keyword>
<dbReference type="AlphaFoldDB" id="A0AA46DBE5"/>
<dbReference type="GO" id="GO:0005886">
    <property type="term" value="C:plasma membrane"/>
    <property type="evidence" value="ECO:0007669"/>
    <property type="project" value="UniProtKB-SubCell"/>
</dbReference>
<keyword evidence="8 11" id="KW-1133">Transmembrane helix</keyword>
<evidence type="ECO:0000256" key="9">
    <source>
        <dbReference type="ARBA" id="ARBA00023136"/>
    </source>
</evidence>
<feature type="domain" description="T2SS protein K first SAM-like" evidence="13">
    <location>
        <begin position="126"/>
        <end position="218"/>
    </location>
</feature>
<comment type="caution">
    <text evidence="14">The sequence shown here is derived from an EMBL/GenBank/DDBJ whole genome shotgun (WGS) entry which is preliminary data.</text>
</comment>
<dbReference type="SUPFAM" id="SSF158544">
    <property type="entry name" value="GspK insert domain-like"/>
    <property type="match status" value="1"/>
</dbReference>
<dbReference type="Proteomes" id="UP000294772">
    <property type="component" value="Unassembled WGS sequence"/>
</dbReference>
<evidence type="ECO:0000256" key="3">
    <source>
        <dbReference type="ARBA" id="ARBA00022448"/>
    </source>
</evidence>
<name>A0AA46DBE5_9BURK</name>
<dbReference type="InterPro" id="IPR049031">
    <property type="entry name" value="T2SSK_SAM-like_1st"/>
</dbReference>
<evidence type="ECO:0000313" key="15">
    <source>
        <dbReference type="Proteomes" id="UP000294772"/>
    </source>
</evidence>
<evidence type="ECO:0000256" key="7">
    <source>
        <dbReference type="ARBA" id="ARBA00022927"/>
    </source>
</evidence>
<keyword evidence="4 10" id="KW-1003">Cell membrane</keyword>